<proteinExistence type="predicted"/>
<accession>A0A139X9Y8</accession>
<dbReference type="EMBL" id="ANNX02000020">
    <property type="protein sequence ID" value="KYC41495.1"/>
    <property type="molecule type" value="Genomic_DNA"/>
</dbReference>
<keyword evidence="6" id="KW-0067">ATP-binding</keyword>
<dbReference type="PROSITE" id="PS50929">
    <property type="entry name" value="ABC_TM1F"/>
    <property type="match status" value="1"/>
</dbReference>
<keyword evidence="2" id="KW-0813">Transport</keyword>
<dbReference type="AlphaFoldDB" id="A0A139X9Y8"/>
<evidence type="ECO:0000256" key="6">
    <source>
        <dbReference type="ARBA" id="ARBA00022840"/>
    </source>
</evidence>
<evidence type="ECO:0000256" key="8">
    <source>
        <dbReference type="ARBA" id="ARBA00023136"/>
    </source>
</evidence>
<dbReference type="OrthoDB" id="544620at2"/>
<dbReference type="CDD" id="cd18564">
    <property type="entry name" value="ABC_6TM_exporter_like"/>
    <property type="match status" value="1"/>
</dbReference>
<feature type="transmembrane region" description="Helical" evidence="9">
    <location>
        <begin position="280"/>
        <end position="298"/>
    </location>
</feature>
<reference evidence="12 13" key="1">
    <citation type="journal article" date="2013" name="Genome Biol. Evol.">
        <title>Genomes of Stigonematalean cyanobacteria (subsection V) and the evolution of oxygenic photosynthesis from prokaryotes to plastids.</title>
        <authorList>
            <person name="Dagan T."/>
            <person name="Roettger M."/>
            <person name="Stucken K."/>
            <person name="Landan G."/>
            <person name="Koch R."/>
            <person name="Major P."/>
            <person name="Gould S.B."/>
            <person name="Goremykin V.V."/>
            <person name="Rippka R."/>
            <person name="Tandeau de Marsac N."/>
            <person name="Gugger M."/>
            <person name="Lockhart P.J."/>
            <person name="Allen J.F."/>
            <person name="Brune I."/>
            <person name="Maus I."/>
            <person name="Puhler A."/>
            <person name="Martin W.F."/>
        </authorList>
    </citation>
    <scope>NUCLEOTIDE SEQUENCE [LARGE SCALE GENOMIC DNA]</scope>
    <source>
        <strain evidence="12 13">PCC 7110</strain>
    </source>
</reference>
<dbReference type="GO" id="GO:0016887">
    <property type="term" value="F:ATP hydrolysis activity"/>
    <property type="evidence" value="ECO:0007669"/>
    <property type="project" value="InterPro"/>
</dbReference>
<feature type="domain" description="ABC transmembrane type-1" evidence="11">
    <location>
        <begin position="37"/>
        <end position="333"/>
    </location>
</feature>
<feature type="domain" description="ABC transporter" evidence="10">
    <location>
        <begin position="367"/>
        <end position="601"/>
    </location>
</feature>
<dbReference type="InterPro" id="IPR003439">
    <property type="entry name" value="ABC_transporter-like_ATP-bd"/>
</dbReference>
<keyword evidence="13" id="KW-1185">Reference proteome</keyword>
<dbReference type="Pfam" id="PF00664">
    <property type="entry name" value="ABC_membrane"/>
    <property type="match status" value="1"/>
</dbReference>
<feature type="transmembrane region" description="Helical" evidence="9">
    <location>
        <begin position="32"/>
        <end position="50"/>
    </location>
</feature>
<feature type="transmembrane region" description="Helical" evidence="9">
    <location>
        <begin position="192"/>
        <end position="212"/>
    </location>
</feature>
<dbReference type="RefSeq" id="WP_017749423.1">
    <property type="nucleotide sequence ID" value="NZ_KQ976354.1"/>
</dbReference>
<feature type="transmembrane region" description="Helical" evidence="9">
    <location>
        <begin position="84"/>
        <end position="104"/>
    </location>
</feature>
<dbReference type="InterPro" id="IPR003593">
    <property type="entry name" value="AAA+_ATPase"/>
</dbReference>
<dbReference type="InterPro" id="IPR017871">
    <property type="entry name" value="ABC_transporter-like_CS"/>
</dbReference>
<dbReference type="PANTHER" id="PTHR43394:SF1">
    <property type="entry name" value="ATP-BINDING CASSETTE SUB-FAMILY B MEMBER 10, MITOCHONDRIAL"/>
    <property type="match status" value="1"/>
</dbReference>
<sequence>MRRDREKKFKAVLPGSLRILQRFWPQIRKQRVLIASSFLALLFETALKLLEPWPLKFIFDSIIVAEPNTAPLGIAAAIKRIDPMMLLTLLALAIVTIATLRAMAAYLSTFGMAMAANFVMAEIRGNLYSHLQRLSLSFHSQFKSGDLITRITYDIDRIRSVTIKAALPLVTNCLTLVGMLGVMLWLHWELTLIAIATFPLFVLWSTPLINRIQGSTRRHRKSEGSMANTVAEAINTIKVVQALSLEEMTEETFSKLNNESLDEGTETEQLRGMLTRTVEILIACAMAFVIWRGSMLILNKTLTPGDLLVFISYYRTALDPMRQIAKQTGLVAKATVSGERVLDVLDMVPEIHDVRGALDAPPFRGAVRFENVSFGYESGSGILKSLNFEVQPGQRVALVGPSGSGKSTLVSLLLRLYDPLEGRILIDGHDLREYKLESLRRQISIVLQDSVLFAVSVKDNIAYGSLEASKQEIEAAARLANAHDFIMALPQGYKTVLSERGATLSGGQRQRIAIARAAIRNAPIVILDEPTTGLDKENERAVSEALDRLTQGKTTFLISHNPRAVENADLILYIENGKLLEQGTYAELMRLGGRYATLCQQSVPEADIHAIEL</sequence>
<dbReference type="FunFam" id="3.40.50.300:FF:000221">
    <property type="entry name" value="Multidrug ABC transporter ATP-binding protein"/>
    <property type="match status" value="1"/>
</dbReference>
<dbReference type="PROSITE" id="PS50893">
    <property type="entry name" value="ABC_TRANSPORTER_2"/>
    <property type="match status" value="1"/>
</dbReference>
<keyword evidence="7 9" id="KW-1133">Transmembrane helix</keyword>
<gene>
    <name evidence="12" type="ORF">WA1_15650</name>
</gene>
<dbReference type="Gene3D" id="3.40.50.300">
    <property type="entry name" value="P-loop containing nucleotide triphosphate hydrolases"/>
    <property type="match status" value="1"/>
</dbReference>
<dbReference type="Pfam" id="PF00005">
    <property type="entry name" value="ABC_tran"/>
    <property type="match status" value="1"/>
</dbReference>
<evidence type="ECO:0000256" key="9">
    <source>
        <dbReference type="SAM" id="Phobius"/>
    </source>
</evidence>
<evidence type="ECO:0000256" key="7">
    <source>
        <dbReference type="ARBA" id="ARBA00022989"/>
    </source>
</evidence>
<dbReference type="SUPFAM" id="SSF90123">
    <property type="entry name" value="ABC transporter transmembrane region"/>
    <property type="match status" value="1"/>
</dbReference>
<dbReference type="STRING" id="128403.WA1_15650"/>
<keyword evidence="8 9" id="KW-0472">Membrane</keyword>
<keyword evidence="3" id="KW-1003">Cell membrane</keyword>
<dbReference type="PANTHER" id="PTHR43394">
    <property type="entry name" value="ATP-DEPENDENT PERMEASE MDL1, MITOCHONDRIAL"/>
    <property type="match status" value="1"/>
</dbReference>
<dbReference type="InterPro" id="IPR027417">
    <property type="entry name" value="P-loop_NTPase"/>
</dbReference>
<name>A0A139X9Y8_9CYAN</name>
<dbReference type="InterPro" id="IPR011527">
    <property type="entry name" value="ABC1_TM_dom"/>
</dbReference>
<dbReference type="Proteomes" id="UP000076925">
    <property type="component" value="Unassembled WGS sequence"/>
</dbReference>
<dbReference type="Gene3D" id="1.20.1560.10">
    <property type="entry name" value="ABC transporter type 1, transmembrane domain"/>
    <property type="match status" value="1"/>
</dbReference>
<evidence type="ECO:0000313" key="12">
    <source>
        <dbReference type="EMBL" id="KYC41495.1"/>
    </source>
</evidence>
<keyword evidence="4 9" id="KW-0812">Transmembrane</keyword>
<dbReference type="GO" id="GO:0015421">
    <property type="term" value="F:ABC-type oligopeptide transporter activity"/>
    <property type="evidence" value="ECO:0007669"/>
    <property type="project" value="TreeGrafter"/>
</dbReference>
<keyword evidence="5" id="KW-0547">Nucleotide-binding</keyword>
<evidence type="ECO:0000256" key="5">
    <source>
        <dbReference type="ARBA" id="ARBA00022741"/>
    </source>
</evidence>
<comment type="subcellular location">
    <subcellularLocation>
        <location evidence="1">Cell membrane</location>
        <topology evidence="1">Multi-pass membrane protein</topology>
    </subcellularLocation>
</comment>
<dbReference type="SUPFAM" id="SSF52540">
    <property type="entry name" value="P-loop containing nucleoside triphosphate hydrolases"/>
    <property type="match status" value="1"/>
</dbReference>
<feature type="transmembrane region" description="Helical" evidence="9">
    <location>
        <begin position="165"/>
        <end position="186"/>
    </location>
</feature>
<dbReference type="InterPro" id="IPR039421">
    <property type="entry name" value="Type_1_exporter"/>
</dbReference>
<organism evidence="12 13">
    <name type="scientific">Scytonema hofmannii PCC 7110</name>
    <dbReference type="NCBI Taxonomy" id="128403"/>
    <lineage>
        <taxon>Bacteria</taxon>
        <taxon>Bacillati</taxon>
        <taxon>Cyanobacteriota</taxon>
        <taxon>Cyanophyceae</taxon>
        <taxon>Nostocales</taxon>
        <taxon>Scytonemataceae</taxon>
        <taxon>Scytonema</taxon>
    </lineage>
</organism>
<dbReference type="InterPro" id="IPR036640">
    <property type="entry name" value="ABC1_TM_sf"/>
</dbReference>
<dbReference type="GO" id="GO:0005886">
    <property type="term" value="C:plasma membrane"/>
    <property type="evidence" value="ECO:0007669"/>
    <property type="project" value="UniProtKB-SubCell"/>
</dbReference>
<protein>
    <submittedName>
        <fullName evidence="12">Protein tyrosine phosphatase</fullName>
    </submittedName>
</protein>
<dbReference type="SMART" id="SM00382">
    <property type="entry name" value="AAA"/>
    <property type="match status" value="1"/>
</dbReference>
<comment type="caution">
    <text evidence="12">The sequence shown here is derived from an EMBL/GenBank/DDBJ whole genome shotgun (WGS) entry which is preliminary data.</text>
</comment>
<dbReference type="PROSITE" id="PS00211">
    <property type="entry name" value="ABC_TRANSPORTER_1"/>
    <property type="match status" value="1"/>
</dbReference>
<evidence type="ECO:0000313" key="13">
    <source>
        <dbReference type="Proteomes" id="UP000076925"/>
    </source>
</evidence>
<evidence type="ECO:0000259" key="11">
    <source>
        <dbReference type="PROSITE" id="PS50929"/>
    </source>
</evidence>
<evidence type="ECO:0000256" key="2">
    <source>
        <dbReference type="ARBA" id="ARBA00022448"/>
    </source>
</evidence>
<evidence type="ECO:0000256" key="4">
    <source>
        <dbReference type="ARBA" id="ARBA00022692"/>
    </source>
</evidence>
<evidence type="ECO:0000256" key="3">
    <source>
        <dbReference type="ARBA" id="ARBA00022475"/>
    </source>
</evidence>
<dbReference type="GO" id="GO:0005524">
    <property type="term" value="F:ATP binding"/>
    <property type="evidence" value="ECO:0007669"/>
    <property type="project" value="UniProtKB-KW"/>
</dbReference>
<evidence type="ECO:0000256" key="1">
    <source>
        <dbReference type="ARBA" id="ARBA00004651"/>
    </source>
</evidence>
<evidence type="ECO:0000259" key="10">
    <source>
        <dbReference type="PROSITE" id="PS50893"/>
    </source>
</evidence>